<dbReference type="EMBL" id="DUTF01000017">
    <property type="protein sequence ID" value="HHY25279.1"/>
    <property type="molecule type" value="Genomic_DNA"/>
</dbReference>
<reference evidence="1 2" key="1">
    <citation type="journal article" date="2020" name="Biotechnol. Biofuels">
        <title>New insights from the biogas microbiome by comprehensive genome-resolved metagenomics of nearly 1600 species originating from multiple anaerobic digesters.</title>
        <authorList>
            <person name="Campanaro S."/>
            <person name="Treu L."/>
            <person name="Rodriguez-R L.M."/>
            <person name="Kovalovszki A."/>
            <person name="Ziels R.M."/>
            <person name="Maus I."/>
            <person name="Zhu X."/>
            <person name="Kougias P.G."/>
            <person name="Basile A."/>
            <person name="Luo G."/>
            <person name="Schluter A."/>
            <person name="Konstantinidis K.T."/>
            <person name="Angelidaki I."/>
        </authorList>
    </citation>
    <scope>NUCLEOTIDE SEQUENCE [LARGE SCALE GENOMIC DNA]</scope>
    <source>
        <strain evidence="1">AS05jafATM_4</strain>
    </source>
</reference>
<dbReference type="AlphaFoldDB" id="A0A7C7D7F5"/>
<dbReference type="Proteomes" id="UP000553059">
    <property type="component" value="Unassembled WGS sequence"/>
</dbReference>
<organism evidence="1 2">
    <name type="scientific">Desulfitobacterium dehalogenans</name>
    <dbReference type="NCBI Taxonomy" id="36854"/>
    <lineage>
        <taxon>Bacteria</taxon>
        <taxon>Bacillati</taxon>
        <taxon>Bacillota</taxon>
        <taxon>Clostridia</taxon>
        <taxon>Eubacteriales</taxon>
        <taxon>Desulfitobacteriaceae</taxon>
        <taxon>Desulfitobacterium</taxon>
    </lineage>
</organism>
<accession>A0A7C7D7F5</accession>
<comment type="caution">
    <text evidence="1">The sequence shown here is derived from an EMBL/GenBank/DDBJ whole genome shotgun (WGS) entry which is preliminary data.</text>
</comment>
<evidence type="ECO:0000313" key="2">
    <source>
        <dbReference type="Proteomes" id="UP000553059"/>
    </source>
</evidence>
<name>A0A7C7D7F5_9FIRM</name>
<gene>
    <name evidence="1" type="ORF">GX523_00755</name>
</gene>
<proteinExistence type="predicted"/>
<evidence type="ECO:0000313" key="1">
    <source>
        <dbReference type="EMBL" id="HHY25279.1"/>
    </source>
</evidence>
<protein>
    <submittedName>
        <fullName evidence="1">Uncharacterized protein</fullName>
    </submittedName>
</protein>
<sequence>MVQELFTISVSLIPKKQDEAEQKKRPEVLADLTGGIKIISDVSISQSEFIGKLLTDSDTHRWIYDVSRVFGVSMRRKEELSSGGRKN</sequence>